<dbReference type="PANTHER" id="PTHR31527:SF0">
    <property type="entry name" value="RE64534P"/>
    <property type="match status" value="1"/>
</dbReference>
<dbReference type="NCBIfam" id="TIGR03425">
    <property type="entry name" value="urea_degr_2"/>
    <property type="match status" value="1"/>
</dbReference>
<feature type="domain" description="DUF1989" evidence="1">
    <location>
        <begin position="9"/>
        <end position="179"/>
    </location>
</feature>
<evidence type="ECO:0000313" key="2">
    <source>
        <dbReference type="EMBL" id="TVT22006.1"/>
    </source>
</evidence>
<dbReference type="Pfam" id="PF09347">
    <property type="entry name" value="DUF1989"/>
    <property type="match status" value="1"/>
</dbReference>
<dbReference type="RefSeq" id="WP_144638595.1">
    <property type="nucleotide sequence ID" value="NZ_BNAX01000005.1"/>
</dbReference>
<evidence type="ECO:0000313" key="3">
    <source>
        <dbReference type="Proteomes" id="UP000318578"/>
    </source>
</evidence>
<comment type="caution">
    <text evidence="2">The sequence shown here is derived from an EMBL/GenBank/DDBJ whole genome shotgun (WGS) entry which is preliminary data.</text>
</comment>
<protein>
    <submittedName>
        <fullName evidence="2">DUF1989 domain-containing protein</fullName>
    </submittedName>
</protein>
<sequence>MSEVLLSHEIPGGAAWSVLVRAGRELRLTALEAGANCSTLLYAAHHPVDRLNVPDTLKAQMSARVHAPMVLMSDRGTALCSVTGSSLDWHDALCGHSCDAQLERLGPSSYHAERNAWRRSARAGLLGELRKHGRGPADLHACVNFFAKVATSGDGTLTFMPGHASAGDWVTLRAEQDVLVVLSTSPHPLDPQWTPPAVLAEVRATAVPGADDPSWTFRDESARALRAAREVLA</sequence>
<accession>A0A558ACL4</accession>
<proteinExistence type="predicted"/>
<gene>
    <name evidence="2" type="ORF">FNH06_14665</name>
</gene>
<keyword evidence="3" id="KW-1185">Reference proteome</keyword>
<dbReference type="OrthoDB" id="9772660at2"/>
<name>A0A558ACL4_9PSEU</name>
<dbReference type="Proteomes" id="UP000318578">
    <property type="component" value="Unassembled WGS sequence"/>
</dbReference>
<dbReference type="InterPro" id="IPR018959">
    <property type="entry name" value="DUF1989"/>
</dbReference>
<dbReference type="AlphaFoldDB" id="A0A558ACL4"/>
<dbReference type="InterPro" id="IPR017792">
    <property type="entry name" value="UAAP1"/>
</dbReference>
<reference evidence="2 3" key="1">
    <citation type="submission" date="2019-07" db="EMBL/GenBank/DDBJ databases">
        <title>New species of Amycolatopsis and Streptomyces.</title>
        <authorList>
            <person name="Duangmal K."/>
            <person name="Teo W.F.A."/>
            <person name="Lipun K."/>
        </authorList>
    </citation>
    <scope>NUCLEOTIDE SEQUENCE [LARGE SCALE GENOMIC DNA]</scope>
    <source>
        <strain evidence="2 3">JCM 30562</strain>
    </source>
</reference>
<evidence type="ECO:0000259" key="1">
    <source>
        <dbReference type="Pfam" id="PF09347"/>
    </source>
</evidence>
<organism evidence="2 3">
    <name type="scientific">Amycolatopsis acidiphila</name>
    <dbReference type="NCBI Taxonomy" id="715473"/>
    <lineage>
        <taxon>Bacteria</taxon>
        <taxon>Bacillati</taxon>
        <taxon>Actinomycetota</taxon>
        <taxon>Actinomycetes</taxon>
        <taxon>Pseudonocardiales</taxon>
        <taxon>Pseudonocardiaceae</taxon>
        <taxon>Amycolatopsis</taxon>
    </lineage>
</organism>
<dbReference type="PANTHER" id="PTHR31527">
    <property type="entry name" value="RE64534P"/>
    <property type="match status" value="1"/>
</dbReference>
<dbReference type="EMBL" id="VJZA01000021">
    <property type="protein sequence ID" value="TVT22006.1"/>
    <property type="molecule type" value="Genomic_DNA"/>
</dbReference>